<keyword evidence="3" id="KW-1185">Reference proteome</keyword>
<feature type="region of interest" description="Disordered" evidence="1">
    <location>
        <begin position="101"/>
        <end position="195"/>
    </location>
</feature>
<dbReference type="Proteomes" id="UP001221142">
    <property type="component" value="Unassembled WGS sequence"/>
</dbReference>
<organism evidence="2 3">
    <name type="scientific">Roridomyces roridus</name>
    <dbReference type="NCBI Taxonomy" id="1738132"/>
    <lineage>
        <taxon>Eukaryota</taxon>
        <taxon>Fungi</taxon>
        <taxon>Dikarya</taxon>
        <taxon>Basidiomycota</taxon>
        <taxon>Agaricomycotina</taxon>
        <taxon>Agaricomycetes</taxon>
        <taxon>Agaricomycetidae</taxon>
        <taxon>Agaricales</taxon>
        <taxon>Marasmiineae</taxon>
        <taxon>Mycenaceae</taxon>
        <taxon>Roridomyces</taxon>
    </lineage>
</organism>
<sequence>MPAFRARNPYYLRISEKNVLPLYVYLDARHLDWMSDYVLQKVLVDLRPMVLPKLKEETSGGAKKTTVDVHRGDTYQFCYFIRKTEPHSVVVKARHFEAAPPVARKPLPQTKKRKVAAGSQSASKRRKTKGKGRAGESEEEEEAVFSDEDEDYYEEEEEVSPRRSRRSGNEDVEMEEIKHEPDEPVLSGPGDVAHAPIDVDIDEEEEKPKPILKLKYQDFSIYGHCLCIVVEPYPPLRAASRAPAAAATRAQTSSFFAPRAASLAPRAQTPLFLPDDDDERELSVAPFPPQQRTTLPPVPLFHEDVEEDESDNGGMMAFSQAMNGFTHLPAGAADDDDDMDGAVFFGDADEVREL</sequence>
<evidence type="ECO:0000256" key="1">
    <source>
        <dbReference type="SAM" id="MobiDB-lite"/>
    </source>
</evidence>
<evidence type="ECO:0000313" key="2">
    <source>
        <dbReference type="EMBL" id="KAJ7638923.1"/>
    </source>
</evidence>
<feature type="compositionally biased region" description="Basic residues" evidence="1">
    <location>
        <begin position="123"/>
        <end position="132"/>
    </location>
</feature>
<accession>A0AAD7C4Y0</accession>
<proteinExistence type="predicted"/>
<dbReference type="AlphaFoldDB" id="A0AAD7C4Y0"/>
<dbReference type="PANTHER" id="PTHR40635:SF1">
    <property type="match status" value="1"/>
</dbReference>
<evidence type="ECO:0000313" key="3">
    <source>
        <dbReference type="Proteomes" id="UP001221142"/>
    </source>
</evidence>
<dbReference type="PANTHER" id="PTHR40635">
    <property type="match status" value="1"/>
</dbReference>
<gene>
    <name evidence="2" type="ORF">FB45DRAFT_416523</name>
</gene>
<dbReference type="EMBL" id="JARKIF010000005">
    <property type="protein sequence ID" value="KAJ7638923.1"/>
    <property type="molecule type" value="Genomic_DNA"/>
</dbReference>
<protein>
    <submittedName>
        <fullName evidence="2">Uncharacterized protein</fullName>
    </submittedName>
</protein>
<reference evidence="2" key="1">
    <citation type="submission" date="2023-03" db="EMBL/GenBank/DDBJ databases">
        <title>Massive genome expansion in bonnet fungi (Mycena s.s.) driven by repeated elements and novel gene families across ecological guilds.</title>
        <authorList>
            <consortium name="Lawrence Berkeley National Laboratory"/>
            <person name="Harder C.B."/>
            <person name="Miyauchi S."/>
            <person name="Viragh M."/>
            <person name="Kuo A."/>
            <person name="Thoen E."/>
            <person name="Andreopoulos B."/>
            <person name="Lu D."/>
            <person name="Skrede I."/>
            <person name="Drula E."/>
            <person name="Henrissat B."/>
            <person name="Morin E."/>
            <person name="Kohler A."/>
            <person name="Barry K."/>
            <person name="LaButti K."/>
            <person name="Morin E."/>
            <person name="Salamov A."/>
            <person name="Lipzen A."/>
            <person name="Mereny Z."/>
            <person name="Hegedus B."/>
            <person name="Baldrian P."/>
            <person name="Stursova M."/>
            <person name="Weitz H."/>
            <person name="Taylor A."/>
            <person name="Grigoriev I.V."/>
            <person name="Nagy L.G."/>
            <person name="Martin F."/>
            <person name="Kauserud H."/>
        </authorList>
    </citation>
    <scope>NUCLEOTIDE SEQUENCE</scope>
    <source>
        <strain evidence="2">9284</strain>
    </source>
</reference>
<comment type="caution">
    <text evidence="2">The sequence shown here is derived from an EMBL/GenBank/DDBJ whole genome shotgun (WGS) entry which is preliminary data.</text>
</comment>
<name>A0AAD7C4Y0_9AGAR</name>
<feature type="compositionally biased region" description="Acidic residues" evidence="1">
    <location>
        <begin position="137"/>
        <end position="158"/>
    </location>
</feature>